<evidence type="ECO:0000256" key="7">
    <source>
        <dbReference type="RuleBase" id="RU000304"/>
    </source>
</evidence>
<dbReference type="Proteomes" id="UP000037460">
    <property type="component" value="Unassembled WGS sequence"/>
</dbReference>
<feature type="region of interest" description="Disordered" evidence="9">
    <location>
        <begin position="325"/>
        <end position="483"/>
    </location>
</feature>
<feature type="compositionally biased region" description="Basic and acidic residues" evidence="9">
    <location>
        <begin position="377"/>
        <end position="430"/>
    </location>
</feature>
<evidence type="ECO:0000256" key="1">
    <source>
        <dbReference type="ARBA" id="ARBA00022527"/>
    </source>
</evidence>
<evidence type="ECO:0000256" key="8">
    <source>
        <dbReference type="SAM" id="Coils"/>
    </source>
</evidence>
<evidence type="ECO:0000313" key="11">
    <source>
        <dbReference type="EMBL" id="KOO21273.1"/>
    </source>
</evidence>
<dbReference type="PROSITE" id="PS00107">
    <property type="entry name" value="PROTEIN_KINASE_ATP"/>
    <property type="match status" value="1"/>
</dbReference>
<dbReference type="Gene3D" id="1.10.510.10">
    <property type="entry name" value="Transferase(Phosphotransferase) domain 1"/>
    <property type="match status" value="1"/>
</dbReference>
<keyword evidence="12" id="KW-1185">Reference proteome</keyword>
<evidence type="ECO:0000259" key="10">
    <source>
        <dbReference type="PROSITE" id="PS50011"/>
    </source>
</evidence>
<keyword evidence="5 6" id="KW-0067">ATP-binding</keyword>
<evidence type="ECO:0000256" key="2">
    <source>
        <dbReference type="ARBA" id="ARBA00022679"/>
    </source>
</evidence>
<dbReference type="InterPro" id="IPR011009">
    <property type="entry name" value="Kinase-like_dom_sf"/>
</dbReference>
<evidence type="ECO:0000256" key="5">
    <source>
        <dbReference type="ARBA" id="ARBA00022840"/>
    </source>
</evidence>
<dbReference type="Pfam" id="PF00069">
    <property type="entry name" value="Pkinase"/>
    <property type="match status" value="1"/>
</dbReference>
<keyword evidence="3 6" id="KW-0547">Nucleotide-binding</keyword>
<evidence type="ECO:0000313" key="12">
    <source>
        <dbReference type="Proteomes" id="UP000037460"/>
    </source>
</evidence>
<dbReference type="GO" id="GO:0004674">
    <property type="term" value="F:protein serine/threonine kinase activity"/>
    <property type="evidence" value="ECO:0007669"/>
    <property type="project" value="UniProtKB-KW"/>
</dbReference>
<feature type="domain" description="Protein kinase" evidence="10">
    <location>
        <begin position="1"/>
        <end position="280"/>
    </location>
</feature>
<reference evidence="12" key="1">
    <citation type="journal article" date="2015" name="PLoS Genet.">
        <title>Genome Sequence and Transcriptome Analyses of Chrysochromulina tobin: Metabolic Tools for Enhanced Algal Fitness in the Prominent Order Prymnesiales (Haptophyceae).</title>
        <authorList>
            <person name="Hovde B.T."/>
            <person name="Deodato C.R."/>
            <person name="Hunsperger H.M."/>
            <person name="Ryken S.A."/>
            <person name="Yost W."/>
            <person name="Jha R.K."/>
            <person name="Patterson J."/>
            <person name="Monnat R.J. Jr."/>
            <person name="Barlow S.B."/>
            <person name="Starkenburg S.R."/>
            <person name="Cattolico R.A."/>
        </authorList>
    </citation>
    <scope>NUCLEOTIDE SEQUENCE</scope>
    <source>
        <strain evidence="12">CCMP291</strain>
    </source>
</reference>
<sequence>MHEELGTGFSSAVLLASRRDIPGKEEVALKVLPLKVLLNPKSELLDTLKTEVELLRGKVKHPCIVRLIETCCDAKSFFIVLEPLKGGDLLGALANRRFFPEDLAKGIFANVVLAVEHLHKCKLVHRDIKAENLCTIDVNSTEYKLIDFGSCADTSAGDVNGLAATAHYCAPEVLKSAGYAEATGKKGAVSIIGSGLGYNGPASDMWSLGVLLFFMLTRKLPFGSTMDTSGVIVKRIPLTKKEKLAAAKAEKEKVAAAKAEKEAAAKAKKEEAAAAAKAKIEEAKRLRDEAIAKKKKPAKGAKGDKGDTLFKVGKVEDVAPVAAEGEAVGAEGESAGAEAAEAPASADDMAPDMSTKEAAPAVEAAAESQSAPAKPLTKKEKAAAAKAAKEAAAKAEKEKVAAAKAEKEAAAIAKKEEAVAKAKAKTEEAAAAKAAKAAAAKAAKDAKKAKNNKADSADSTPQQREKVEDTAVEGEGEKVVQMI</sequence>
<dbReference type="PROSITE" id="PS50011">
    <property type="entry name" value="PROTEIN_KINASE_DOM"/>
    <property type="match status" value="1"/>
</dbReference>
<keyword evidence="8" id="KW-0175">Coiled coil</keyword>
<dbReference type="PANTHER" id="PTHR24346:SF82">
    <property type="entry name" value="KP78A-RELATED"/>
    <property type="match status" value="1"/>
</dbReference>
<dbReference type="AlphaFoldDB" id="A0A0M0J4Y3"/>
<feature type="binding site" evidence="6">
    <location>
        <position position="35"/>
    </location>
    <ligand>
        <name>ATP</name>
        <dbReference type="ChEBI" id="CHEBI:30616"/>
    </ligand>
</feature>
<keyword evidence="1 7" id="KW-0723">Serine/threonine-protein kinase</keyword>
<dbReference type="EMBL" id="JWZX01003376">
    <property type="protein sequence ID" value="KOO21273.1"/>
    <property type="molecule type" value="Genomic_DNA"/>
</dbReference>
<gene>
    <name evidence="11" type="ORF">Ctob_001714</name>
</gene>
<accession>A0A0M0J4Y3</accession>
<keyword evidence="4 11" id="KW-0418">Kinase</keyword>
<feature type="compositionally biased region" description="Low complexity" evidence="9">
    <location>
        <begin position="431"/>
        <end position="441"/>
    </location>
</feature>
<comment type="similarity">
    <text evidence="7">Belongs to the protein kinase superfamily.</text>
</comment>
<dbReference type="GO" id="GO:0005524">
    <property type="term" value="F:ATP binding"/>
    <property type="evidence" value="ECO:0007669"/>
    <property type="project" value="UniProtKB-UniRule"/>
</dbReference>
<dbReference type="PROSITE" id="PS00108">
    <property type="entry name" value="PROTEIN_KINASE_ST"/>
    <property type="match status" value="1"/>
</dbReference>
<feature type="compositionally biased region" description="Low complexity" evidence="9">
    <location>
        <begin position="325"/>
        <end position="375"/>
    </location>
</feature>
<dbReference type="SMART" id="SM00220">
    <property type="entry name" value="S_TKc"/>
    <property type="match status" value="1"/>
</dbReference>
<dbReference type="OrthoDB" id="10252171at2759"/>
<name>A0A0M0J4Y3_9EUKA</name>
<dbReference type="SUPFAM" id="SSF56112">
    <property type="entry name" value="Protein kinase-like (PK-like)"/>
    <property type="match status" value="1"/>
</dbReference>
<dbReference type="InterPro" id="IPR000719">
    <property type="entry name" value="Prot_kinase_dom"/>
</dbReference>
<dbReference type="GO" id="GO:0005737">
    <property type="term" value="C:cytoplasm"/>
    <property type="evidence" value="ECO:0007669"/>
    <property type="project" value="TreeGrafter"/>
</dbReference>
<evidence type="ECO:0000256" key="6">
    <source>
        <dbReference type="PROSITE-ProRule" id="PRU10141"/>
    </source>
</evidence>
<dbReference type="InterPro" id="IPR008271">
    <property type="entry name" value="Ser/Thr_kinase_AS"/>
</dbReference>
<dbReference type="GO" id="GO:0035556">
    <property type="term" value="P:intracellular signal transduction"/>
    <property type="evidence" value="ECO:0007669"/>
    <property type="project" value="TreeGrafter"/>
</dbReference>
<protein>
    <submittedName>
        <fullName evidence="11">Camk family protein kinase</fullName>
    </submittedName>
</protein>
<evidence type="ECO:0000256" key="9">
    <source>
        <dbReference type="SAM" id="MobiDB-lite"/>
    </source>
</evidence>
<dbReference type="PANTHER" id="PTHR24346">
    <property type="entry name" value="MAP/MICROTUBULE AFFINITY-REGULATING KINASE"/>
    <property type="match status" value="1"/>
</dbReference>
<proteinExistence type="inferred from homology"/>
<evidence type="ECO:0000256" key="4">
    <source>
        <dbReference type="ARBA" id="ARBA00022777"/>
    </source>
</evidence>
<comment type="caution">
    <text evidence="11">The sequence shown here is derived from an EMBL/GenBank/DDBJ whole genome shotgun (WGS) entry which is preliminary data.</text>
</comment>
<evidence type="ECO:0000256" key="3">
    <source>
        <dbReference type="ARBA" id="ARBA00022741"/>
    </source>
</evidence>
<keyword evidence="2" id="KW-0808">Transferase</keyword>
<feature type="compositionally biased region" description="Basic and acidic residues" evidence="9">
    <location>
        <begin position="442"/>
        <end position="456"/>
    </location>
</feature>
<feature type="coiled-coil region" evidence="8">
    <location>
        <begin position="240"/>
        <end position="293"/>
    </location>
</feature>
<dbReference type="InterPro" id="IPR017441">
    <property type="entry name" value="Protein_kinase_ATP_BS"/>
</dbReference>
<organism evidence="11 12">
    <name type="scientific">Chrysochromulina tobinii</name>
    <dbReference type="NCBI Taxonomy" id="1460289"/>
    <lineage>
        <taxon>Eukaryota</taxon>
        <taxon>Haptista</taxon>
        <taxon>Haptophyta</taxon>
        <taxon>Prymnesiophyceae</taxon>
        <taxon>Prymnesiales</taxon>
        <taxon>Chrysochromulinaceae</taxon>
        <taxon>Chrysochromulina</taxon>
    </lineage>
</organism>